<evidence type="ECO:0000259" key="3">
    <source>
        <dbReference type="PROSITE" id="PS51186"/>
    </source>
</evidence>
<dbReference type="SUPFAM" id="SSF55729">
    <property type="entry name" value="Acyl-CoA N-acyltransferases (Nat)"/>
    <property type="match status" value="1"/>
</dbReference>
<protein>
    <submittedName>
        <fullName evidence="4">GNAT family N-acetyltransferase</fullName>
    </submittedName>
</protein>
<sequence length="157" mass="17246">MALDGSLRLMRVHEMDRLAWAPLLAASKAEGQQMLGRLLDDWRSGANRFDRPGESLWGLQNAHGQWVAVGGLNLEPAPGRRGAARMRRFYVHPDYRGLGCARRLFAAVLAAAQGQFERLHVNTQSAGSAAFWARCGFAPVAESPAYTHVRLLPGHMA</sequence>
<dbReference type="Gene3D" id="3.40.630.30">
    <property type="match status" value="1"/>
</dbReference>
<keyword evidence="2" id="KW-0012">Acyltransferase</keyword>
<dbReference type="GO" id="GO:0016747">
    <property type="term" value="F:acyltransferase activity, transferring groups other than amino-acyl groups"/>
    <property type="evidence" value="ECO:0007669"/>
    <property type="project" value="InterPro"/>
</dbReference>
<dbReference type="AlphaFoldDB" id="A0AA95NF29"/>
<accession>A0AA95NF29</accession>
<reference evidence="4" key="1">
    <citation type="submission" date="2023-01" db="EMBL/GenBank/DDBJ databases">
        <title>Whole genome sequence of Paucibacter sp. S2-9 isolated from pond sediment.</title>
        <authorList>
            <person name="Jung J.Y."/>
        </authorList>
    </citation>
    <scope>NUCLEOTIDE SEQUENCE</scope>
    <source>
        <strain evidence="4">S2-9</strain>
    </source>
</reference>
<evidence type="ECO:0000313" key="4">
    <source>
        <dbReference type="EMBL" id="WIT13029.1"/>
    </source>
</evidence>
<keyword evidence="5" id="KW-1185">Reference proteome</keyword>
<name>A0AA95NF29_9BURK</name>
<evidence type="ECO:0000256" key="2">
    <source>
        <dbReference type="ARBA" id="ARBA00023315"/>
    </source>
</evidence>
<dbReference type="KEGG" id="pais:PFX98_05335"/>
<organism evidence="4 5">
    <name type="scientific">Paucibacter sediminis</name>
    <dbReference type="NCBI Taxonomy" id="3019553"/>
    <lineage>
        <taxon>Bacteria</taxon>
        <taxon>Pseudomonadati</taxon>
        <taxon>Pseudomonadota</taxon>
        <taxon>Betaproteobacteria</taxon>
        <taxon>Burkholderiales</taxon>
        <taxon>Sphaerotilaceae</taxon>
        <taxon>Roseateles</taxon>
    </lineage>
</organism>
<gene>
    <name evidence="4" type="ORF">PFX98_05335</name>
</gene>
<proteinExistence type="predicted"/>
<dbReference type="EMBL" id="CP116346">
    <property type="protein sequence ID" value="WIT13029.1"/>
    <property type="molecule type" value="Genomic_DNA"/>
</dbReference>
<dbReference type="Pfam" id="PF00583">
    <property type="entry name" value="Acetyltransf_1"/>
    <property type="match status" value="1"/>
</dbReference>
<dbReference type="Proteomes" id="UP001177769">
    <property type="component" value="Chromosome"/>
</dbReference>
<keyword evidence="1" id="KW-0808">Transferase</keyword>
<dbReference type="InterPro" id="IPR050832">
    <property type="entry name" value="Bact_Acetyltransf"/>
</dbReference>
<dbReference type="PROSITE" id="PS51186">
    <property type="entry name" value="GNAT"/>
    <property type="match status" value="1"/>
</dbReference>
<dbReference type="InterPro" id="IPR000182">
    <property type="entry name" value="GNAT_dom"/>
</dbReference>
<dbReference type="CDD" id="cd04301">
    <property type="entry name" value="NAT_SF"/>
    <property type="match status" value="1"/>
</dbReference>
<feature type="domain" description="N-acetyltransferase" evidence="3">
    <location>
        <begin position="7"/>
        <end position="157"/>
    </location>
</feature>
<dbReference type="PANTHER" id="PTHR43877">
    <property type="entry name" value="AMINOALKYLPHOSPHONATE N-ACETYLTRANSFERASE-RELATED-RELATED"/>
    <property type="match status" value="1"/>
</dbReference>
<dbReference type="InterPro" id="IPR016181">
    <property type="entry name" value="Acyl_CoA_acyltransferase"/>
</dbReference>
<dbReference type="RefSeq" id="WP_285234132.1">
    <property type="nucleotide sequence ID" value="NZ_CP116346.1"/>
</dbReference>
<evidence type="ECO:0000256" key="1">
    <source>
        <dbReference type="ARBA" id="ARBA00022679"/>
    </source>
</evidence>
<evidence type="ECO:0000313" key="5">
    <source>
        <dbReference type="Proteomes" id="UP001177769"/>
    </source>
</evidence>